<reference evidence="10" key="1">
    <citation type="submission" date="2013-12" db="EMBL/GenBank/DDBJ databases">
        <authorList>
            <person name="Aslett M."/>
        </authorList>
    </citation>
    <scope>NUCLEOTIDE SEQUENCE [LARGE SCALE GENOMIC DNA]</scope>
    <source>
        <strain evidence="10">Lindley</strain>
    </source>
</reference>
<dbReference type="SUPFAM" id="SSF103473">
    <property type="entry name" value="MFS general substrate transporter"/>
    <property type="match status" value="1"/>
</dbReference>
<protein>
    <recommendedName>
        <fullName evidence="7">UNC93-like protein MFSD11</fullName>
    </recommendedName>
    <alternativeName>
        <fullName evidence="8">Major facilitator superfamily domain-containing protein 11</fullName>
    </alternativeName>
</protein>
<keyword evidence="5 9" id="KW-0472">Membrane</keyword>
<keyword evidence="3 9" id="KW-0812">Transmembrane</keyword>
<dbReference type="InterPro" id="IPR051617">
    <property type="entry name" value="UNC-93-like_regulator"/>
</dbReference>
<keyword evidence="6" id="KW-0325">Glycoprotein</keyword>
<evidence type="ECO:0000256" key="7">
    <source>
        <dbReference type="ARBA" id="ARBA00040302"/>
    </source>
</evidence>
<evidence type="ECO:0000256" key="3">
    <source>
        <dbReference type="ARBA" id="ARBA00022692"/>
    </source>
</evidence>
<proteinExistence type="inferred from homology"/>
<reference evidence="10" key="2">
    <citation type="submission" date="2014-05" db="EMBL/GenBank/DDBJ databases">
        <title>The genome and life-stage specific transcriptomes of Globodera pallida elucidate key aspects of plant parasitism by a cyst nematode.</title>
        <authorList>
            <person name="Cotton J.A."/>
            <person name="Lilley C.J."/>
            <person name="Jones L.M."/>
            <person name="Kikuchi T."/>
            <person name="Reid A.J."/>
            <person name="Thorpe P."/>
            <person name="Tsai I.J."/>
            <person name="Beasley H."/>
            <person name="Blok V."/>
            <person name="Cock P.J.A."/>
            <person name="Van den Akker S.E."/>
            <person name="Holroyd N."/>
            <person name="Hunt M."/>
            <person name="Mantelin S."/>
            <person name="Naghra H."/>
            <person name="Pain A."/>
            <person name="Palomares-Rius J.E."/>
            <person name="Zarowiecki M."/>
            <person name="Berriman M."/>
            <person name="Jones J.T."/>
            <person name="Urwin P.E."/>
        </authorList>
    </citation>
    <scope>NUCLEOTIDE SEQUENCE [LARGE SCALE GENOMIC DNA]</scope>
    <source>
        <strain evidence="10">Lindley</strain>
    </source>
</reference>
<dbReference type="InterPro" id="IPR010291">
    <property type="entry name" value="Ion_channel_UNC-93"/>
</dbReference>
<feature type="transmembrane region" description="Helical" evidence="9">
    <location>
        <begin position="150"/>
        <end position="172"/>
    </location>
</feature>
<dbReference type="WBParaSite" id="GPLIN_000363700">
    <property type="protein sequence ID" value="GPLIN_000363700"/>
    <property type="gene ID" value="GPLIN_000363700"/>
</dbReference>
<keyword evidence="10" id="KW-1185">Reference proteome</keyword>
<dbReference type="PANTHER" id="PTHR23294:SF0">
    <property type="entry name" value="UNC93-LIKE PROTEIN MFSD11"/>
    <property type="match status" value="1"/>
</dbReference>
<evidence type="ECO:0000256" key="6">
    <source>
        <dbReference type="ARBA" id="ARBA00023180"/>
    </source>
</evidence>
<feature type="transmembrane region" description="Helical" evidence="9">
    <location>
        <begin position="326"/>
        <end position="350"/>
    </location>
</feature>
<dbReference type="PANTHER" id="PTHR23294">
    <property type="entry name" value="ET TRANSLATION PRODUCT-RELATED"/>
    <property type="match status" value="1"/>
</dbReference>
<comment type="similarity">
    <text evidence="2">Belongs to the unc-93 family.</text>
</comment>
<feature type="transmembrane region" description="Helical" evidence="9">
    <location>
        <begin position="58"/>
        <end position="78"/>
    </location>
</feature>
<evidence type="ECO:0000256" key="8">
    <source>
        <dbReference type="ARBA" id="ARBA00041910"/>
    </source>
</evidence>
<accession>A0A183BSQ1</accession>
<feature type="transmembrane region" description="Helical" evidence="9">
    <location>
        <begin position="21"/>
        <end position="38"/>
    </location>
</feature>
<name>A0A183BSQ1_GLOPA</name>
<evidence type="ECO:0000313" key="10">
    <source>
        <dbReference type="Proteomes" id="UP000050741"/>
    </source>
</evidence>
<evidence type="ECO:0000256" key="1">
    <source>
        <dbReference type="ARBA" id="ARBA00004141"/>
    </source>
</evidence>
<dbReference type="Gene3D" id="1.20.1250.20">
    <property type="entry name" value="MFS general substrate transporter like domains"/>
    <property type="match status" value="1"/>
</dbReference>
<dbReference type="Pfam" id="PF05978">
    <property type="entry name" value="UNC-93"/>
    <property type="match status" value="1"/>
</dbReference>
<evidence type="ECO:0000256" key="2">
    <source>
        <dbReference type="ARBA" id="ARBA00009172"/>
    </source>
</evidence>
<evidence type="ECO:0000256" key="4">
    <source>
        <dbReference type="ARBA" id="ARBA00022989"/>
    </source>
</evidence>
<feature type="transmembrane region" description="Helical" evidence="9">
    <location>
        <begin position="90"/>
        <end position="108"/>
    </location>
</feature>
<keyword evidence="4 9" id="KW-1133">Transmembrane helix</keyword>
<reference evidence="11" key="3">
    <citation type="submission" date="2016-06" db="UniProtKB">
        <authorList>
            <consortium name="WormBaseParasite"/>
        </authorList>
    </citation>
    <scope>IDENTIFICATION</scope>
</reference>
<sequence>MSFPLFPCHWWTTGLHRNTRNVLQLGIGFFFTFLAFHSQGFIEESVLDSFSPETVPKHAGYTSLCIIYASFTVLNFVAPPIIKCLGTRTSLALAGFTYVLFLVGFLFINPYFLYGSSALLGLGAAVIWTAQGKYLTLNSSDQTAGKHSSLFLAFTVACISCGGLFLLVVFWATDDASPPPSAASATPPAAVNSSSAHFSPSFDRATIKLIYGSFTGIALLGVAVLALLPPACTTKAKLGDVHVKDGNGMEELEMNMGGGEEHRKQKEEGTLDQIKSMFKLAASRKMVALAFVFGYTGIMLSFWSSIFPTALINTLQLRSQFSPKILIALNAIIKGTGQPLLSALFGWFGLDRAKRSWLVFVGMLLHLPEAPCRALDFVVGWEV</sequence>
<feature type="transmembrane region" description="Helical" evidence="9">
    <location>
        <begin position="209"/>
        <end position="228"/>
    </location>
</feature>
<dbReference type="InterPro" id="IPR036259">
    <property type="entry name" value="MFS_trans_sf"/>
</dbReference>
<feature type="transmembrane region" description="Helical" evidence="9">
    <location>
        <begin position="286"/>
        <end position="306"/>
    </location>
</feature>
<evidence type="ECO:0000256" key="9">
    <source>
        <dbReference type="SAM" id="Phobius"/>
    </source>
</evidence>
<evidence type="ECO:0000313" key="11">
    <source>
        <dbReference type="WBParaSite" id="GPLIN_000363700"/>
    </source>
</evidence>
<dbReference type="AlphaFoldDB" id="A0A183BSQ1"/>
<evidence type="ECO:0000256" key="5">
    <source>
        <dbReference type="ARBA" id="ARBA00023136"/>
    </source>
</evidence>
<feature type="transmembrane region" description="Helical" evidence="9">
    <location>
        <begin position="114"/>
        <end position="130"/>
    </location>
</feature>
<dbReference type="GO" id="GO:0016020">
    <property type="term" value="C:membrane"/>
    <property type="evidence" value="ECO:0007669"/>
    <property type="project" value="UniProtKB-SubCell"/>
</dbReference>
<organism evidence="10 11">
    <name type="scientific">Globodera pallida</name>
    <name type="common">Potato cyst nematode worm</name>
    <name type="synonym">Heterodera pallida</name>
    <dbReference type="NCBI Taxonomy" id="36090"/>
    <lineage>
        <taxon>Eukaryota</taxon>
        <taxon>Metazoa</taxon>
        <taxon>Ecdysozoa</taxon>
        <taxon>Nematoda</taxon>
        <taxon>Chromadorea</taxon>
        <taxon>Rhabditida</taxon>
        <taxon>Tylenchina</taxon>
        <taxon>Tylenchomorpha</taxon>
        <taxon>Tylenchoidea</taxon>
        <taxon>Heteroderidae</taxon>
        <taxon>Heteroderinae</taxon>
        <taxon>Globodera</taxon>
    </lineage>
</organism>
<dbReference type="Proteomes" id="UP000050741">
    <property type="component" value="Unassembled WGS sequence"/>
</dbReference>
<comment type="subcellular location">
    <subcellularLocation>
        <location evidence="1">Membrane</location>
        <topology evidence="1">Multi-pass membrane protein</topology>
    </subcellularLocation>
</comment>